<evidence type="ECO:0000256" key="12">
    <source>
        <dbReference type="ARBA" id="ARBA00023139"/>
    </source>
</evidence>
<dbReference type="InterPro" id="IPR049712">
    <property type="entry name" value="Poly_export"/>
</dbReference>
<keyword evidence="6 15" id="KW-0812">Transmembrane</keyword>
<evidence type="ECO:0000256" key="11">
    <source>
        <dbReference type="ARBA" id="ARBA00023136"/>
    </source>
</evidence>
<evidence type="ECO:0000259" key="16">
    <source>
        <dbReference type="Pfam" id="PF02563"/>
    </source>
</evidence>
<evidence type="ECO:0000259" key="17">
    <source>
        <dbReference type="Pfam" id="PF22461"/>
    </source>
</evidence>
<dbReference type="GO" id="GO:0015288">
    <property type="term" value="F:porin activity"/>
    <property type="evidence" value="ECO:0007669"/>
    <property type="project" value="UniProtKB-KW"/>
</dbReference>
<dbReference type="GO" id="GO:0009279">
    <property type="term" value="C:cell outer membrane"/>
    <property type="evidence" value="ECO:0007669"/>
    <property type="project" value="UniProtKB-SubCell"/>
</dbReference>
<keyword evidence="9" id="KW-0406">Ion transport</keyword>
<evidence type="ECO:0000256" key="4">
    <source>
        <dbReference type="ARBA" id="ARBA00022452"/>
    </source>
</evidence>
<dbReference type="GO" id="GO:0006811">
    <property type="term" value="P:monoatomic ion transport"/>
    <property type="evidence" value="ECO:0007669"/>
    <property type="project" value="UniProtKB-KW"/>
</dbReference>
<accession>A0AAE3LKH1</accession>
<reference evidence="18" key="1">
    <citation type="submission" date="2022-10" db="EMBL/GenBank/DDBJ databases">
        <authorList>
            <person name="Kim H.S."/>
            <person name="Kim J.-S."/>
            <person name="Suh M.K."/>
            <person name="Eom M.K."/>
            <person name="Lee J.-S."/>
        </authorList>
    </citation>
    <scope>NUCLEOTIDE SEQUENCE</scope>
    <source>
        <strain evidence="18">LIP-5</strain>
    </source>
</reference>
<dbReference type="Proteomes" id="UP001209317">
    <property type="component" value="Unassembled WGS sequence"/>
</dbReference>
<dbReference type="GO" id="GO:0046930">
    <property type="term" value="C:pore complex"/>
    <property type="evidence" value="ECO:0007669"/>
    <property type="project" value="UniProtKB-KW"/>
</dbReference>
<dbReference type="PANTHER" id="PTHR33619:SF3">
    <property type="entry name" value="POLYSACCHARIDE EXPORT PROTEIN GFCE-RELATED"/>
    <property type="match status" value="1"/>
</dbReference>
<evidence type="ECO:0000256" key="14">
    <source>
        <dbReference type="ARBA" id="ARBA00023288"/>
    </source>
</evidence>
<evidence type="ECO:0000256" key="6">
    <source>
        <dbReference type="ARBA" id="ARBA00022692"/>
    </source>
</evidence>
<dbReference type="EMBL" id="JAOTPL010000011">
    <property type="protein sequence ID" value="MCU7694588.1"/>
    <property type="molecule type" value="Genomic_DNA"/>
</dbReference>
<dbReference type="PANTHER" id="PTHR33619">
    <property type="entry name" value="POLYSACCHARIDE EXPORT PROTEIN GFCE-RELATED"/>
    <property type="match status" value="1"/>
</dbReference>
<keyword evidence="19" id="KW-1185">Reference proteome</keyword>
<dbReference type="GO" id="GO:0015159">
    <property type="term" value="F:polysaccharide transmembrane transporter activity"/>
    <property type="evidence" value="ECO:0007669"/>
    <property type="project" value="InterPro"/>
</dbReference>
<dbReference type="Pfam" id="PF02563">
    <property type="entry name" value="Poly_export"/>
    <property type="match status" value="1"/>
</dbReference>
<feature type="domain" description="Polysaccharide export protein N-terminal" evidence="16">
    <location>
        <begin position="19"/>
        <end position="119"/>
    </location>
</feature>
<dbReference type="AlphaFoldDB" id="A0AAE3LKH1"/>
<proteinExistence type="inferred from homology"/>
<evidence type="ECO:0000256" key="10">
    <source>
        <dbReference type="ARBA" id="ARBA00023114"/>
    </source>
</evidence>
<evidence type="ECO:0000256" key="1">
    <source>
        <dbReference type="ARBA" id="ARBA00004571"/>
    </source>
</evidence>
<comment type="caution">
    <text evidence="18">The sequence shown here is derived from an EMBL/GenBank/DDBJ whole genome shotgun (WGS) entry which is preliminary data.</text>
</comment>
<organism evidence="18 19">
    <name type="scientific">Haoranjiania flava</name>
    <dbReference type="NCBI Taxonomy" id="1856322"/>
    <lineage>
        <taxon>Bacteria</taxon>
        <taxon>Pseudomonadati</taxon>
        <taxon>Bacteroidota</taxon>
        <taxon>Chitinophagia</taxon>
        <taxon>Chitinophagales</taxon>
        <taxon>Chitinophagaceae</taxon>
        <taxon>Haoranjiania</taxon>
    </lineage>
</organism>
<evidence type="ECO:0000313" key="18">
    <source>
        <dbReference type="EMBL" id="MCU7694588.1"/>
    </source>
</evidence>
<sequence>MSDLRDSIAISEAILNKVDAKIKEGDILSISVNTLSPESNALFNKGEMITPGISSTPNLTAYSGATTLSNVGYLVDKDGNINFPVIGVVKLDGLTIEQARQKLTTEIAKQTKNPIVNIRFMNFKVTVVGEVMKPGTFNISNDKINILEALGMAGDMTPYGKRENVLVIREDNGVRTLGRVNMNTRNLTQSPFFYLQQNDVVYVAPQNAQKMQQVTNSDYKIISLATASVSIIAVILSSILNKK</sequence>
<keyword evidence="14" id="KW-0449">Lipoprotein</keyword>
<keyword evidence="8" id="KW-0625">Polysaccharide transport</keyword>
<evidence type="ECO:0000256" key="2">
    <source>
        <dbReference type="ARBA" id="ARBA00009450"/>
    </source>
</evidence>
<comment type="subcellular location">
    <subcellularLocation>
        <location evidence="1">Cell outer membrane</location>
        <topology evidence="1">Multi-pass membrane protein</topology>
    </subcellularLocation>
</comment>
<evidence type="ECO:0000256" key="15">
    <source>
        <dbReference type="SAM" id="Phobius"/>
    </source>
</evidence>
<keyword evidence="15" id="KW-1133">Transmembrane helix</keyword>
<name>A0AAE3LKH1_9BACT</name>
<dbReference type="InterPro" id="IPR054765">
    <property type="entry name" value="SLBB_dom"/>
</dbReference>
<evidence type="ECO:0000256" key="5">
    <source>
        <dbReference type="ARBA" id="ARBA00022597"/>
    </source>
</evidence>
<keyword evidence="13" id="KW-0998">Cell outer membrane</keyword>
<dbReference type="InterPro" id="IPR003715">
    <property type="entry name" value="Poly_export_N"/>
</dbReference>
<dbReference type="Gene3D" id="3.30.1950.10">
    <property type="entry name" value="wza like domain"/>
    <property type="match status" value="1"/>
</dbReference>
<keyword evidence="5" id="KW-0762">Sugar transport</keyword>
<keyword evidence="3" id="KW-0813">Transport</keyword>
<comment type="similarity">
    <text evidence="2">Belongs to the BexD/CtrA/VexA family.</text>
</comment>
<evidence type="ECO:0000256" key="3">
    <source>
        <dbReference type="ARBA" id="ARBA00022448"/>
    </source>
</evidence>
<evidence type="ECO:0000313" key="19">
    <source>
        <dbReference type="Proteomes" id="UP001209317"/>
    </source>
</evidence>
<dbReference type="RefSeq" id="WP_263038074.1">
    <property type="nucleotide sequence ID" value="NZ_JAOTPL010000011.1"/>
</dbReference>
<evidence type="ECO:0000256" key="7">
    <source>
        <dbReference type="ARBA" id="ARBA00022729"/>
    </source>
</evidence>
<keyword evidence="10" id="KW-0626">Porin</keyword>
<keyword evidence="11 15" id="KW-0472">Membrane</keyword>
<gene>
    <name evidence="18" type="ORF">OD355_08685</name>
</gene>
<protein>
    <submittedName>
        <fullName evidence="18">Polysaccharide biosynthesis/export family protein</fullName>
    </submittedName>
</protein>
<evidence type="ECO:0000256" key="9">
    <source>
        <dbReference type="ARBA" id="ARBA00023065"/>
    </source>
</evidence>
<dbReference type="Pfam" id="PF22461">
    <property type="entry name" value="SLBB_2"/>
    <property type="match status" value="1"/>
</dbReference>
<evidence type="ECO:0000256" key="13">
    <source>
        <dbReference type="ARBA" id="ARBA00023237"/>
    </source>
</evidence>
<keyword evidence="12" id="KW-0564">Palmitate</keyword>
<feature type="transmembrane region" description="Helical" evidence="15">
    <location>
        <begin position="221"/>
        <end position="240"/>
    </location>
</feature>
<keyword evidence="7" id="KW-0732">Signal</keyword>
<keyword evidence="4" id="KW-1134">Transmembrane beta strand</keyword>
<feature type="domain" description="SLBB" evidence="17">
    <location>
        <begin position="124"/>
        <end position="203"/>
    </location>
</feature>
<evidence type="ECO:0000256" key="8">
    <source>
        <dbReference type="ARBA" id="ARBA00023047"/>
    </source>
</evidence>